<sequence>MPLFRSASNLNPDFHSPINDLPIDELTKSECKRRLSFKKSFFTWSTQKDFLDKNKFVFDSDSVMKSRHNSFAIKSSKSSKSSKSTCSGSSINYDESDNEYSSDSEGDLKKDGYFSMEDIENIDKISGLKKTSKNKRQFSESTLIYSSNTNTINTVSLEFKTKISNNDDINYGFEDNNHINEAEDTGDNSGENSGNSSNNSSNNSNGNSDNTNENNDNNNTDNNIDISDIIDEINNINIDTIDDIDKLNLNELEEEDESDDSDLENDLENDEIEKEKDKLTDYPNNSSYTVPKPIFKTNSTTKKTVTFSDDVVIIEPRKPRKGKNLFKRAILKIMKKKEEEKIEE</sequence>
<accession>A0A1Y1WT40</accession>
<evidence type="ECO:0000313" key="3">
    <source>
        <dbReference type="Proteomes" id="UP000193944"/>
    </source>
</evidence>
<feature type="compositionally biased region" description="Low complexity" evidence="1">
    <location>
        <begin position="77"/>
        <end position="93"/>
    </location>
</feature>
<evidence type="ECO:0000313" key="2">
    <source>
        <dbReference type="EMBL" id="ORX76697.1"/>
    </source>
</evidence>
<reference evidence="2 3" key="1">
    <citation type="submission" date="2016-08" db="EMBL/GenBank/DDBJ databases">
        <title>A Parts List for Fungal Cellulosomes Revealed by Comparative Genomics.</title>
        <authorList>
            <consortium name="DOE Joint Genome Institute"/>
            <person name="Haitjema C.H."/>
            <person name="Gilmore S.P."/>
            <person name="Henske J.K."/>
            <person name="Solomon K.V."/>
            <person name="De Groot R."/>
            <person name="Kuo A."/>
            <person name="Mondo S.J."/>
            <person name="Salamov A.A."/>
            <person name="Labutti K."/>
            <person name="Zhao Z."/>
            <person name="Chiniquy J."/>
            <person name="Barry K."/>
            <person name="Brewer H.M."/>
            <person name="Purvine S.O."/>
            <person name="Wright A.T."/>
            <person name="Boxma B."/>
            <person name="Van Alen T."/>
            <person name="Hackstein J.H."/>
            <person name="Baker S.E."/>
            <person name="Grigoriev I.V."/>
            <person name="O'Malley M.A."/>
        </authorList>
    </citation>
    <scope>NUCLEOTIDE SEQUENCE [LARGE SCALE GENOMIC DNA]</scope>
    <source>
        <strain evidence="2 3">S4</strain>
    </source>
</reference>
<gene>
    <name evidence="2" type="ORF">BCR32DRAFT_329243</name>
</gene>
<feature type="region of interest" description="Disordered" evidence="1">
    <location>
        <begin position="253"/>
        <end position="293"/>
    </location>
</feature>
<feature type="compositionally biased region" description="Acidic residues" evidence="1">
    <location>
        <begin position="253"/>
        <end position="272"/>
    </location>
</feature>
<dbReference type="AlphaFoldDB" id="A0A1Y1WT40"/>
<feature type="region of interest" description="Disordered" evidence="1">
    <location>
        <begin position="174"/>
        <end position="221"/>
    </location>
</feature>
<evidence type="ECO:0000256" key="1">
    <source>
        <dbReference type="SAM" id="MobiDB-lite"/>
    </source>
</evidence>
<name>A0A1Y1WT40_9FUNG</name>
<dbReference type="EMBL" id="MCFG01000284">
    <property type="protein sequence ID" value="ORX76697.1"/>
    <property type="molecule type" value="Genomic_DNA"/>
</dbReference>
<dbReference type="OrthoDB" id="2155988at2759"/>
<organism evidence="2 3">
    <name type="scientific">Anaeromyces robustus</name>
    <dbReference type="NCBI Taxonomy" id="1754192"/>
    <lineage>
        <taxon>Eukaryota</taxon>
        <taxon>Fungi</taxon>
        <taxon>Fungi incertae sedis</taxon>
        <taxon>Chytridiomycota</taxon>
        <taxon>Chytridiomycota incertae sedis</taxon>
        <taxon>Neocallimastigomycetes</taxon>
        <taxon>Neocallimastigales</taxon>
        <taxon>Neocallimastigaceae</taxon>
        <taxon>Anaeromyces</taxon>
    </lineage>
</organism>
<keyword evidence="3" id="KW-1185">Reference proteome</keyword>
<feature type="compositionally biased region" description="Acidic residues" evidence="1">
    <location>
        <begin position="94"/>
        <end position="105"/>
    </location>
</feature>
<dbReference type="Proteomes" id="UP000193944">
    <property type="component" value="Unassembled WGS sequence"/>
</dbReference>
<proteinExistence type="predicted"/>
<comment type="caution">
    <text evidence="2">The sequence shown here is derived from an EMBL/GenBank/DDBJ whole genome shotgun (WGS) entry which is preliminary data.</text>
</comment>
<feature type="compositionally biased region" description="Low complexity" evidence="1">
    <location>
        <begin position="187"/>
        <end position="221"/>
    </location>
</feature>
<reference evidence="2 3" key="2">
    <citation type="submission" date="2016-08" db="EMBL/GenBank/DDBJ databases">
        <title>Pervasive Adenine N6-methylation of Active Genes in Fungi.</title>
        <authorList>
            <consortium name="DOE Joint Genome Institute"/>
            <person name="Mondo S.J."/>
            <person name="Dannebaum R.O."/>
            <person name="Kuo R.C."/>
            <person name="Labutti K."/>
            <person name="Haridas S."/>
            <person name="Kuo A."/>
            <person name="Salamov A."/>
            <person name="Ahrendt S.R."/>
            <person name="Lipzen A."/>
            <person name="Sullivan W."/>
            <person name="Andreopoulos W.B."/>
            <person name="Clum A."/>
            <person name="Lindquist E."/>
            <person name="Daum C."/>
            <person name="Ramamoorthy G.K."/>
            <person name="Gryganskyi A."/>
            <person name="Culley D."/>
            <person name="Magnuson J.K."/>
            <person name="James T.Y."/>
            <person name="O'Malley M.A."/>
            <person name="Stajich J.E."/>
            <person name="Spatafora J.W."/>
            <person name="Visel A."/>
            <person name="Grigoriev I.V."/>
        </authorList>
    </citation>
    <scope>NUCLEOTIDE SEQUENCE [LARGE SCALE GENOMIC DNA]</scope>
    <source>
        <strain evidence="2 3">S4</strain>
    </source>
</reference>
<feature type="region of interest" description="Disordered" evidence="1">
    <location>
        <begin position="77"/>
        <end position="107"/>
    </location>
</feature>
<protein>
    <submittedName>
        <fullName evidence="2">Uncharacterized protein</fullName>
    </submittedName>
</protein>